<organism evidence="4">
    <name type="scientific">Ignisphaera aggregans</name>
    <dbReference type="NCBI Taxonomy" id="334771"/>
    <lineage>
        <taxon>Archaea</taxon>
        <taxon>Thermoproteota</taxon>
        <taxon>Thermoprotei</taxon>
        <taxon>Desulfurococcales</taxon>
        <taxon>Desulfurococcaceae</taxon>
        <taxon>Ignisphaera</taxon>
    </lineage>
</organism>
<dbReference type="PROSITE" id="PS51146">
    <property type="entry name" value="KAIC"/>
    <property type="match status" value="1"/>
</dbReference>
<evidence type="ECO:0000256" key="1">
    <source>
        <dbReference type="ARBA" id="ARBA00022741"/>
    </source>
</evidence>
<evidence type="ECO:0000256" key="2">
    <source>
        <dbReference type="ARBA" id="ARBA00022840"/>
    </source>
</evidence>
<dbReference type="InterPro" id="IPR014774">
    <property type="entry name" value="KaiC-like_dom"/>
</dbReference>
<accession>A0A7C5XG72</accession>
<evidence type="ECO:0000313" key="4">
    <source>
        <dbReference type="EMBL" id="HHP81519.1"/>
    </source>
</evidence>
<dbReference type="GO" id="GO:0005524">
    <property type="term" value="F:ATP binding"/>
    <property type="evidence" value="ECO:0007669"/>
    <property type="project" value="UniProtKB-KW"/>
</dbReference>
<protein>
    <recommendedName>
        <fullName evidence="3">KaiC domain-containing protein</fullName>
    </recommendedName>
</protein>
<sequence>MSLYFSLGEELLNGILGGIYEGSLMLVLGHPGAGKTTFASKIIYENCSKYNVKGVYISLAESKDKFYTFMKNIGMDFKSLEDRKLFEFIHIPTLSGEELLEAVTKLIGNKLLNEGYSIVVVDPITPILNILPVSRVRSYLHATIYSLINALKGIVILIADLPYGTESIDLKELEFIADSVFVFKTKIKRGLIARYVEIRKFRGKEIPMAEIPFTILKGCGLKVLASPPLEDIPLLTIGQSFTAKCVEMVWSVIPRGTYIGLLTEKQTPSSTQWLLLLQLIKENNLSIGIVSFRLPSVEMRHLIESLSRLLKTKVDDIMKRLIFVSSYNPSSLSIHELIGSIRVNVDQDPDILLLHGVEMLYLYYGERIVDRMLRDLALYVRRKGVILFEMCSGIYSKLQLPRYSIVHITYTDERGDMYHKIYRNTPIVIEDKIIGLKPIIINDDNLIKCLSP</sequence>
<dbReference type="AlphaFoldDB" id="A0A7C5XG72"/>
<dbReference type="InterPro" id="IPR027417">
    <property type="entry name" value="P-loop_NTPase"/>
</dbReference>
<comment type="caution">
    <text evidence="4">The sequence shown here is derived from an EMBL/GenBank/DDBJ whole genome shotgun (WGS) entry which is preliminary data.</text>
</comment>
<dbReference type="Pfam" id="PF06745">
    <property type="entry name" value="ATPase"/>
    <property type="match status" value="1"/>
</dbReference>
<feature type="domain" description="KaiC" evidence="3">
    <location>
        <begin position="1"/>
        <end position="239"/>
    </location>
</feature>
<reference evidence="4" key="1">
    <citation type="journal article" date="2020" name="mSystems">
        <title>Genome- and Community-Level Interaction Insights into Carbon Utilization and Element Cycling Functions of Hydrothermarchaeota in Hydrothermal Sediment.</title>
        <authorList>
            <person name="Zhou Z."/>
            <person name="Liu Y."/>
            <person name="Xu W."/>
            <person name="Pan J."/>
            <person name="Luo Z.H."/>
            <person name="Li M."/>
        </authorList>
    </citation>
    <scope>NUCLEOTIDE SEQUENCE [LARGE SCALE GENOMIC DNA]</scope>
    <source>
        <strain evidence="4">SpSt-1121</strain>
    </source>
</reference>
<dbReference type="EMBL" id="DRZI01000106">
    <property type="protein sequence ID" value="HHP81519.1"/>
    <property type="molecule type" value="Genomic_DNA"/>
</dbReference>
<dbReference type="InterPro" id="IPR003593">
    <property type="entry name" value="AAA+_ATPase"/>
</dbReference>
<name>A0A7C5XG72_9CREN</name>
<dbReference type="SMART" id="SM00382">
    <property type="entry name" value="AAA"/>
    <property type="match status" value="1"/>
</dbReference>
<dbReference type="InterPro" id="IPR010624">
    <property type="entry name" value="KaiC_dom"/>
</dbReference>
<dbReference type="SUPFAM" id="SSF52540">
    <property type="entry name" value="P-loop containing nucleoside triphosphate hydrolases"/>
    <property type="match status" value="1"/>
</dbReference>
<evidence type="ECO:0000259" key="3">
    <source>
        <dbReference type="PROSITE" id="PS51146"/>
    </source>
</evidence>
<dbReference type="PRINTS" id="PR01874">
    <property type="entry name" value="DNAREPAIRADA"/>
</dbReference>
<dbReference type="PANTHER" id="PTHR43637">
    <property type="entry name" value="UPF0273 PROTEIN TM_0370"/>
    <property type="match status" value="1"/>
</dbReference>
<dbReference type="Gene3D" id="3.40.50.300">
    <property type="entry name" value="P-loop containing nucleotide triphosphate hydrolases"/>
    <property type="match status" value="1"/>
</dbReference>
<gene>
    <name evidence="4" type="ORF">ENM84_02515</name>
</gene>
<keyword evidence="2" id="KW-0067">ATP-binding</keyword>
<proteinExistence type="predicted"/>
<keyword evidence="1" id="KW-0547">Nucleotide-binding</keyword>
<dbReference type="PANTHER" id="PTHR43637:SF1">
    <property type="entry name" value="UPF0273 PROTEIN TM_0370"/>
    <property type="match status" value="1"/>
</dbReference>